<sequence>MRLRRQELADMECRADRLERRILEGVMDHSRVLLMAKNRKEGDKMSRKRANKTDELGVAFSSKRNTAPSASSRRIASLSQMNSNLPSGSVKRSNSLGRRPRPQARRP</sequence>
<dbReference type="OrthoDB" id="5423371at2759"/>
<dbReference type="Proteomes" id="UP000226192">
    <property type="component" value="Unassembled WGS sequence"/>
</dbReference>
<feature type="compositionally biased region" description="Polar residues" evidence="1">
    <location>
        <begin position="62"/>
        <end position="96"/>
    </location>
</feature>
<keyword evidence="3" id="KW-1185">Reference proteome</keyword>
<evidence type="ECO:0000313" key="2">
    <source>
        <dbReference type="EMBL" id="PHH66448.1"/>
    </source>
</evidence>
<evidence type="ECO:0000256" key="1">
    <source>
        <dbReference type="SAM" id="MobiDB-lite"/>
    </source>
</evidence>
<evidence type="ECO:0000313" key="3">
    <source>
        <dbReference type="Proteomes" id="UP000226192"/>
    </source>
</evidence>
<accession>A0A2C5XLJ2</accession>
<feature type="compositionally biased region" description="Basic residues" evidence="1">
    <location>
        <begin position="98"/>
        <end position="107"/>
    </location>
</feature>
<proteinExistence type="predicted"/>
<reference evidence="2 3" key="1">
    <citation type="submission" date="2017-06" db="EMBL/GenBank/DDBJ databases">
        <title>Ant-infecting Ophiocordyceps genomes reveal a high diversity of potential behavioral manipulation genes and a possible major role for enterotoxins.</title>
        <authorList>
            <person name="De Bekker C."/>
            <person name="Evans H.C."/>
            <person name="Brachmann A."/>
            <person name="Hughes D.P."/>
        </authorList>
    </citation>
    <scope>NUCLEOTIDE SEQUENCE [LARGE SCALE GENOMIC DNA]</scope>
    <source>
        <strain evidence="2 3">Map64</strain>
    </source>
</reference>
<gene>
    <name evidence="2" type="ORF">CDD81_7503</name>
</gene>
<feature type="region of interest" description="Disordered" evidence="1">
    <location>
        <begin position="37"/>
        <end position="107"/>
    </location>
</feature>
<name>A0A2C5XLJ2_9HYPO</name>
<organism evidence="2 3">
    <name type="scientific">Ophiocordyceps australis</name>
    <dbReference type="NCBI Taxonomy" id="1399860"/>
    <lineage>
        <taxon>Eukaryota</taxon>
        <taxon>Fungi</taxon>
        <taxon>Dikarya</taxon>
        <taxon>Ascomycota</taxon>
        <taxon>Pezizomycotina</taxon>
        <taxon>Sordariomycetes</taxon>
        <taxon>Hypocreomycetidae</taxon>
        <taxon>Hypocreales</taxon>
        <taxon>Ophiocordycipitaceae</taxon>
        <taxon>Ophiocordyceps</taxon>
    </lineage>
</organism>
<dbReference type="EMBL" id="NJET01000008">
    <property type="protein sequence ID" value="PHH66448.1"/>
    <property type="molecule type" value="Genomic_DNA"/>
</dbReference>
<feature type="compositionally biased region" description="Basic and acidic residues" evidence="1">
    <location>
        <begin position="38"/>
        <end position="55"/>
    </location>
</feature>
<comment type="caution">
    <text evidence="2">The sequence shown here is derived from an EMBL/GenBank/DDBJ whole genome shotgun (WGS) entry which is preliminary data.</text>
</comment>
<dbReference type="AlphaFoldDB" id="A0A2C5XLJ2"/>
<protein>
    <submittedName>
        <fullName evidence="2">Uncharacterized protein</fullName>
    </submittedName>
</protein>